<reference evidence="1" key="1">
    <citation type="journal article" date="2015" name="Nature">
        <title>Complex archaea that bridge the gap between prokaryotes and eukaryotes.</title>
        <authorList>
            <person name="Spang A."/>
            <person name="Saw J.H."/>
            <person name="Jorgensen S.L."/>
            <person name="Zaremba-Niedzwiedzka K."/>
            <person name="Martijn J."/>
            <person name="Lind A.E."/>
            <person name="van Eijk R."/>
            <person name="Schleper C."/>
            <person name="Guy L."/>
            <person name="Ettema T.J."/>
        </authorList>
    </citation>
    <scope>NUCLEOTIDE SEQUENCE</scope>
</reference>
<organism evidence="1">
    <name type="scientific">marine sediment metagenome</name>
    <dbReference type="NCBI Taxonomy" id="412755"/>
    <lineage>
        <taxon>unclassified sequences</taxon>
        <taxon>metagenomes</taxon>
        <taxon>ecological metagenomes</taxon>
    </lineage>
</organism>
<dbReference type="AlphaFoldDB" id="A0A0F9K6J5"/>
<dbReference type="EMBL" id="LAZR01015915">
    <property type="protein sequence ID" value="KKM06778.1"/>
    <property type="molecule type" value="Genomic_DNA"/>
</dbReference>
<protein>
    <submittedName>
        <fullName evidence="1">Uncharacterized protein</fullName>
    </submittedName>
</protein>
<name>A0A0F9K6J5_9ZZZZ</name>
<evidence type="ECO:0000313" key="1">
    <source>
        <dbReference type="EMBL" id="KKM06778.1"/>
    </source>
</evidence>
<proteinExistence type="predicted"/>
<sequence>MAKLQHSGGLVEAVLELGFDAVKYFEGTITSTPQKISISPPARRLTLLNKDTTNPVYINITGADASPSVSLIPGDNLKIGPGCEFEMDFDILECVSLVTAGASVEVEGFLGWKGTAR</sequence>
<accession>A0A0F9K6J5</accession>
<gene>
    <name evidence="1" type="ORF">LCGC14_1740560</name>
</gene>
<comment type="caution">
    <text evidence="1">The sequence shown here is derived from an EMBL/GenBank/DDBJ whole genome shotgun (WGS) entry which is preliminary data.</text>
</comment>